<comment type="caution">
    <text evidence="1">The sequence shown here is derived from an EMBL/GenBank/DDBJ whole genome shotgun (WGS) entry which is preliminary data.</text>
</comment>
<dbReference type="AlphaFoldDB" id="A0A4R0IUK8"/>
<evidence type="ECO:0000313" key="2">
    <source>
        <dbReference type="Proteomes" id="UP000292695"/>
    </source>
</evidence>
<proteinExistence type="predicted"/>
<name>A0A4R0IUK8_9ACTN</name>
<dbReference type="OrthoDB" id="5178952at2"/>
<dbReference type="EMBL" id="SJKA01000004">
    <property type="protein sequence ID" value="TCC35216.1"/>
    <property type="molecule type" value="Genomic_DNA"/>
</dbReference>
<organism evidence="1 2">
    <name type="scientific">Kribbella sindirgiensis</name>
    <dbReference type="NCBI Taxonomy" id="1124744"/>
    <lineage>
        <taxon>Bacteria</taxon>
        <taxon>Bacillati</taxon>
        <taxon>Actinomycetota</taxon>
        <taxon>Actinomycetes</taxon>
        <taxon>Propionibacteriales</taxon>
        <taxon>Kribbellaceae</taxon>
        <taxon>Kribbella</taxon>
    </lineage>
</organism>
<gene>
    <name evidence="1" type="ORF">E0H50_13855</name>
</gene>
<accession>A0A4R0IUK8</accession>
<dbReference type="Proteomes" id="UP000292695">
    <property type="component" value="Unassembled WGS sequence"/>
</dbReference>
<sequence length="232" mass="24794">MYAPGQIRVSASMNVLDDGFGGVNVFGYVIGGSTLYASGYHATNGVHDGAPLAPIGGGWGSFVSLEEADYQGPTQTHITRRNTYALRNDGTLFRWTLVNGAWRYRASAPGFAAVKTMALVSKSATYDTFVATTRGGALYTIHVPTSTPMKPVVKRVRSSTWQGFETLLAQKCGVYGTFLVGIDHDTNSAYAYAVGRFNGASTVIQGLGKIPGTFPDALYFRWKDPGAPLTGE</sequence>
<evidence type="ECO:0000313" key="1">
    <source>
        <dbReference type="EMBL" id="TCC35216.1"/>
    </source>
</evidence>
<protein>
    <submittedName>
        <fullName evidence="1">Uncharacterized protein</fullName>
    </submittedName>
</protein>
<keyword evidence="2" id="KW-1185">Reference proteome</keyword>
<reference evidence="1 2" key="1">
    <citation type="submission" date="2019-02" db="EMBL/GenBank/DDBJ databases">
        <title>Kribbella capetownensis sp. nov. and Kribbella speibonae sp. nov., isolated from soil.</title>
        <authorList>
            <person name="Curtis S.M."/>
            <person name="Norton I."/>
            <person name="Everest G.J."/>
            <person name="Meyers P.R."/>
        </authorList>
    </citation>
    <scope>NUCLEOTIDE SEQUENCE [LARGE SCALE GENOMIC DNA]</scope>
    <source>
        <strain evidence="1 2">DSM 27082</strain>
    </source>
</reference>